<dbReference type="Proteomes" id="UP000887579">
    <property type="component" value="Unplaced"/>
</dbReference>
<evidence type="ECO:0000313" key="1">
    <source>
        <dbReference type="Proteomes" id="UP000887579"/>
    </source>
</evidence>
<sequence length="78" mass="8609">MEKTMKENLNVKDLLPYLKEIANEKKPNFGEIVSKFGKNGFKEIEKLLSSKGFGEEDEVGGGDGIIAKAGLGFIQKFD</sequence>
<organism evidence="1 2">
    <name type="scientific">Panagrolaimus sp. ES5</name>
    <dbReference type="NCBI Taxonomy" id="591445"/>
    <lineage>
        <taxon>Eukaryota</taxon>
        <taxon>Metazoa</taxon>
        <taxon>Ecdysozoa</taxon>
        <taxon>Nematoda</taxon>
        <taxon>Chromadorea</taxon>
        <taxon>Rhabditida</taxon>
        <taxon>Tylenchina</taxon>
        <taxon>Panagrolaimomorpha</taxon>
        <taxon>Panagrolaimoidea</taxon>
        <taxon>Panagrolaimidae</taxon>
        <taxon>Panagrolaimus</taxon>
    </lineage>
</organism>
<evidence type="ECO:0000313" key="2">
    <source>
        <dbReference type="WBParaSite" id="ES5_v2.g12427.t1"/>
    </source>
</evidence>
<dbReference type="WBParaSite" id="ES5_v2.g12427.t1">
    <property type="protein sequence ID" value="ES5_v2.g12427.t1"/>
    <property type="gene ID" value="ES5_v2.g12427"/>
</dbReference>
<accession>A0AC34F5V4</accession>
<name>A0AC34F5V4_9BILA</name>
<protein>
    <submittedName>
        <fullName evidence="2">Uncharacterized protein</fullName>
    </submittedName>
</protein>
<reference evidence="2" key="1">
    <citation type="submission" date="2022-11" db="UniProtKB">
        <authorList>
            <consortium name="WormBaseParasite"/>
        </authorList>
    </citation>
    <scope>IDENTIFICATION</scope>
</reference>
<proteinExistence type="predicted"/>